<evidence type="ECO:0000256" key="2">
    <source>
        <dbReference type="ARBA" id="ARBA00006027"/>
    </source>
</evidence>
<name>A0A1U8LJD6_GOSHI</name>
<comment type="similarity">
    <text evidence="2">In the N-terminal section; belongs to the PMEI family.</text>
</comment>
<dbReference type="AlphaFoldDB" id="A0A1U8LJD6"/>
<dbReference type="Gene3D" id="2.160.20.10">
    <property type="entry name" value="Single-stranded right-handed beta-helix, Pectin lyase-like"/>
    <property type="match status" value="1"/>
</dbReference>
<dbReference type="STRING" id="3635.A0A1U8LJD6"/>
<dbReference type="NCBIfam" id="TIGR01614">
    <property type="entry name" value="PME_inhib"/>
    <property type="match status" value="1"/>
</dbReference>
<dbReference type="UniPathway" id="UPA00545">
    <property type="reaction ID" value="UER00823"/>
</dbReference>
<dbReference type="GeneID" id="107928082"/>
<dbReference type="InterPro" id="IPR006501">
    <property type="entry name" value="Pectinesterase_inhib_dom"/>
</dbReference>
<keyword evidence="6" id="KW-1133">Transmembrane helix</keyword>
<protein>
    <submittedName>
        <fullName evidence="9">Pectinesterase/pectinesterase inhibitor 24</fullName>
    </submittedName>
</protein>
<dbReference type="PANTHER" id="PTHR31707">
    <property type="entry name" value="PECTINESTERASE"/>
    <property type="match status" value="1"/>
</dbReference>
<feature type="domain" description="Pectinesterase inhibitor" evidence="7">
    <location>
        <begin position="70"/>
        <end position="215"/>
    </location>
</feature>
<reference evidence="9" key="2">
    <citation type="submission" date="2025-08" db="UniProtKB">
        <authorList>
            <consortium name="RefSeq"/>
        </authorList>
    </citation>
    <scope>IDENTIFICATION</scope>
</reference>
<gene>
    <name evidence="9" type="primary">LOC107928082</name>
</gene>
<dbReference type="SUPFAM" id="SSF101148">
    <property type="entry name" value="Plant invertase/pectin methylesterase inhibitor"/>
    <property type="match status" value="1"/>
</dbReference>
<keyword evidence="5" id="KW-0063">Aspartyl esterase</keyword>
<accession>A0A1U8LJD6</accession>
<evidence type="ECO:0000259" key="7">
    <source>
        <dbReference type="SMART" id="SM00856"/>
    </source>
</evidence>
<dbReference type="InterPro" id="IPR000070">
    <property type="entry name" value="Pectinesterase_cat"/>
</dbReference>
<dbReference type="Pfam" id="PF01095">
    <property type="entry name" value="Pectinesterase"/>
    <property type="match status" value="1"/>
</dbReference>
<dbReference type="SUPFAM" id="SSF51126">
    <property type="entry name" value="Pectin lyase-like"/>
    <property type="match status" value="1"/>
</dbReference>
<dbReference type="Gene3D" id="1.20.140.40">
    <property type="entry name" value="Invertase/pectin methylesterase inhibitor family protein"/>
    <property type="match status" value="1"/>
</dbReference>
<dbReference type="InterPro" id="IPR011050">
    <property type="entry name" value="Pectin_lyase_fold/virulence"/>
</dbReference>
<dbReference type="GO" id="GO:0046910">
    <property type="term" value="F:pectinesterase inhibitor activity"/>
    <property type="evidence" value="ECO:0000318"/>
    <property type="project" value="GO_Central"/>
</dbReference>
<sequence length="572" mass="63651">MSTLTSYGKVNESDQAMMLQLQARRKTRKRIAIISLSFIVLAVIIVAAVLGSTRSSKGDSNNGGNTPTQPLSTSIKAVCDVTLYKDSCYKSLSPMANSTELEPEVIFRLSMEAAVSEILKASQYFIIFNNIGDNITNLAMENCRQLLGLAIDHLNSSLSSSTDSVDDLRTWLSSAVTYHQTCIDGFEEFNGVINRDDIDTHLKFSSEVTSNCLAIITWISKVKTAFNLRRRRLMNLEAREEQQWRSHRERVLLESSNELKKKADIIVAKDGSGKFKTIMEAIKAVPKKSKKKRTVIYVKNGVYKENVKVEKNKWNVTMIGDGMNSTIVTGKLNVVDGTPTFSTATFAVFGKGFVARDMAFVNTAGPEKHQAVALMSTADQSVFHRCRFDGFQDTLYAHSNRQFYRECDIIGTVDFMFGNSAVVFQNCNIVPRQPMANQQNTITAQGKVDPNQNTVISIQNCTISPYGNLSSSLKTYLGRPWKNYSTTVFMHSQIGSLVHPTGWLPWTGNTAPSTIFYSEYKNVGPGSSMKDRVKWKGLRNISDKAAKKFTVKEFINGGKWISDAGVIYKSGL</sequence>
<evidence type="ECO:0000256" key="5">
    <source>
        <dbReference type="ARBA" id="ARBA00023085"/>
    </source>
</evidence>
<comment type="similarity">
    <text evidence="3">In the C-terminal section; belongs to the pectinesterase family.</text>
</comment>
<evidence type="ECO:0000256" key="4">
    <source>
        <dbReference type="ARBA" id="ARBA00022801"/>
    </source>
</evidence>
<evidence type="ECO:0000256" key="1">
    <source>
        <dbReference type="ARBA" id="ARBA00005184"/>
    </source>
</evidence>
<organism evidence="8 9">
    <name type="scientific">Gossypium hirsutum</name>
    <name type="common">Upland cotton</name>
    <name type="synonym">Gossypium mexicanum</name>
    <dbReference type="NCBI Taxonomy" id="3635"/>
    <lineage>
        <taxon>Eukaryota</taxon>
        <taxon>Viridiplantae</taxon>
        <taxon>Streptophyta</taxon>
        <taxon>Embryophyta</taxon>
        <taxon>Tracheophyta</taxon>
        <taxon>Spermatophyta</taxon>
        <taxon>Magnoliopsida</taxon>
        <taxon>eudicotyledons</taxon>
        <taxon>Gunneridae</taxon>
        <taxon>Pentapetalae</taxon>
        <taxon>rosids</taxon>
        <taxon>malvids</taxon>
        <taxon>Malvales</taxon>
        <taxon>Malvaceae</taxon>
        <taxon>Malvoideae</taxon>
        <taxon>Gossypium</taxon>
    </lineage>
</organism>
<dbReference type="Pfam" id="PF04043">
    <property type="entry name" value="PMEI"/>
    <property type="match status" value="1"/>
</dbReference>
<feature type="transmembrane region" description="Helical" evidence="6">
    <location>
        <begin position="31"/>
        <end position="51"/>
    </location>
</feature>
<dbReference type="GO" id="GO:0030599">
    <property type="term" value="F:pectinesterase activity"/>
    <property type="evidence" value="ECO:0000318"/>
    <property type="project" value="GO_Central"/>
</dbReference>
<dbReference type="KEGG" id="ghi:107928082"/>
<dbReference type="InterPro" id="IPR012334">
    <property type="entry name" value="Pectin_lyas_fold"/>
</dbReference>
<dbReference type="GO" id="GO:0045490">
    <property type="term" value="P:pectin catabolic process"/>
    <property type="evidence" value="ECO:0007669"/>
    <property type="project" value="UniProtKB-UniPathway"/>
</dbReference>
<dbReference type="PaxDb" id="3635-A0A1U8LJD6"/>
<evidence type="ECO:0000313" key="9">
    <source>
        <dbReference type="RefSeq" id="XP_016714721.2"/>
    </source>
</evidence>
<evidence type="ECO:0000256" key="3">
    <source>
        <dbReference type="ARBA" id="ARBA00007786"/>
    </source>
</evidence>
<comment type="pathway">
    <text evidence="1">Glycan metabolism; pectin degradation; 2-dehydro-3-deoxy-D-gluconate from pectin: step 1/5.</text>
</comment>
<dbReference type="CDD" id="cd15798">
    <property type="entry name" value="PMEI-like_3"/>
    <property type="match status" value="1"/>
</dbReference>
<keyword evidence="6" id="KW-0472">Membrane</keyword>
<evidence type="ECO:0000313" key="8">
    <source>
        <dbReference type="Proteomes" id="UP000818029"/>
    </source>
</evidence>
<keyword evidence="4" id="KW-0378">Hydrolase</keyword>
<evidence type="ECO:0000256" key="6">
    <source>
        <dbReference type="SAM" id="Phobius"/>
    </source>
</evidence>
<dbReference type="RefSeq" id="XP_016714721.2">
    <property type="nucleotide sequence ID" value="XM_016859232.2"/>
</dbReference>
<proteinExistence type="inferred from homology"/>
<dbReference type="Proteomes" id="UP000818029">
    <property type="component" value="Chromosome A06"/>
</dbReference>
<dbReference type="SMART" id="SM00856">
    <property type="entry name" value="PMEI"/>
    <property type="match status" value="1"/>
</dbReference>
<dbReference type="GO" id="GO:0042545">
    <property type="term" value="P:cell wall modification"/>
    <property type="evidence" value="ECO:0007669"/>
    <property type="project" value="InterPro"/>
</dbReference>
<keyword evidence="8" id="KW-1185">Reference proteome</keyword>
<reference evidence="8" key="1">
    <citation type="journal article" date="2020" name="Nat. Genet.">
        <title>Genomic diversifications of five Gossypium allopolyploid species and their impact on cotton improvement.</title>
        <authorList>
            <person name="Chen Z.J."/>
            <person name="Sreedasyam A."/>
            <person name="Ando A."/>
            <person name="Song Q."/>
            <person name="De Santiago L.M."/>
            <person name="Hulse-Kemp A.M."/>
            <person name="Ding M."/>
            <person name="Ye W."/>
            <person name="Kirkbride R.C."/>
            <person name="Jenkins J."/>
            <person name="Plott C."/>
            <person name="Lovell J."/>
            <person name="Lin Y.M."/>
            <person name="Vaughn R."/>
            <person name="Liu B."/>
            <person name="Simpson S."/>
            <person name="Scheffler B.E."/>
            <person name="Wen L."/>
            <person name="Saski C.A."/>
            <person name="Grover C.E."/>
            <person name="Hu G."/>
            <person name="Conover J.L."/>
            <person name="Carlson J.W."/>
            <person name="Shu S."/>
            <person name="Boston L.B."/>
            <person name="Williams M."/>
            <person name="Peterson D.G."/>
            <person name="McGee K."/>
            <person name="Jones D.C."/>
            <person name="Wendel J.F."/>
            <person name="Stelly D.M."/>
            <person name="Grimwood J."/>
            <person name="Schmutz J."/>
        </authorList>
    </citation>
    <scope>NUCLEOTIDE SEQUENCE [LARGE SCALE GENOMIC DNA]</scope>
    <source>
        <strain evidence="8">cv. TM-1</strain>
    </source>
</reference>
<dbReference type="InterPro" id="IPR035513">
    <property type="entry name" value="Invertase/methylesterase_inhib"/>
</dbReference>
<keyword evidence="6" id="KW-0812">Transmembrane</keyword>